<protein>
    <submittedName>
        <fullName evidence="1">Uncharacterized protein</fullName>
    </submittedName>
</protein>
<keyword evidence="2" id="KW-1185">Reference proteome</keyword>
<dbReference type="AlphaFoldDB" id="A0A7K0KE59"/>
<sequence length="97" mass="11326">MAGFNENTRVKFPALMHLTRIGYTYHALKELALDPETNIAKDIFYRQIKIFNLQLTEESTNLLLGEIRNKLNNEDLGREFYRIISSNSGTKFSNWQV</sequence>
<comment type="caution">
    <text evidence="1">The sequence shown here is derived from an EMBL/GenBank/DDBJ whole genome shotgun (WGS) entry which is preliminary data.</text>
</comment>
<dbReference type="EMBL" id="VUNG01000010">
    <property type="protein sequence ID" value="MST84206.1"/>
    <property type="molecule type" value="Genomic_DNA"/>
</dbReference>
<accession>A0A7K0KE59</accession>
<gene>
    <name evidence="1" type="ORF">FYJ73_05915</name>
</gene>
<evidence type="ECO:0000313" key="2">
    <source>
        <dbReference type="Proteomes" id="UP000438914"/>
    </source>
</evidence>
<reference evidence="1 2" key="1">
    <citation type="submission" date="2019-08" db="EMBL/GenBank/DDBJ databases">
        <title>In-depth cultivation of the pig gut microbiome towards novel bacterial diversity and tailored functional studies.</title>
        <authorList>
            <person name="Wylensek D."/>
            <person name="Hitch T.C.A."/>
            <person name="Clavel T."/>
        </authorList>
    </citation>
    <scope>NUCLEOTIDE SEQUENCE [LARGE SCALE GENOMIC DNA]</scope>
    <source>
        <strain evidence="1 2">LKV-178-WT-2A</strain>
    </source>
</reference>
<dbReference type="Proteomes" id="UP000438914">
    <property type="component" value="Unassembled WGS sequence"/>
</dbReference>
<organism evidence="1 2">
    <name type="scientific">Hallella mizrahii</name>
    <dbReference type="NCBI Taxonomy" id="2606637"/>
    <lineage>
        <taxon>Bacteria</taxon>
        <taxon>Pseudomonadati</taxon>
        <taxon>Bacteroidota</taxon>
        <taxon>Bacteroidia</taxon>
        <taxon>Bacteroidales</taxon>
        <taxon>Prevotellaceae</taxon>
        <taxon>Hallella</taxon>
    </lineage>
</organism>
<dbReference type="RefSeq" id="WP_154533785.1">
    <property type="nucleotide sequence ID" value="NZ_VUNG01000010.1"/>
</dbReference>
<proteinExistence type="predicted"/>
<name>A0A7K0KE59_9BACT</name>
<evidence type="ECO:0000313" key="1">
    <source>
        <dbReference type="EMBL" id="MST84206.1"/>
    </source>
</evidence>